<dbReference type="InterPro" id="IPR001190">
    <property type="entry name" value="SRCR"/>
</dbReference>
<feature type="disulfide bond" evidence="2">
    <location>
        <begin position="146"/>
        <end position="156"/>
    </location>
</feature>
<keyword evidence="1 2" id="KW-1015">Disulfide bond</keyword>
<reference evidence="5" key="2">
    <citation type="submission" date="2020-11" db="EMBL/GenBank/DDBJ databases">
        <authorList>
            <person name="McCartney M.A."/>
            <person name="Auch B."/>
            <person name="Kono T."/>
            <person name="Mallez S."/>
            <person name="Becker A."/>
            <person name="Gohl D.M."/>
            <person name="Silverstein K.A.T."/>
            <person name="Koren S."/>
            <person name="Bechman K.B."/>
            <person name="Herman A."/>
            <person name="Abrahante J.E."/>
            <person name="Garbe J."/>
        </authorList>
    </citation>
    <scope>NUCLEOTIDE SEQUENCE</scope>
    <source>
        <strain evidence="5">Duluth1</strain>
        <tissue evidence="5">Whole animal</tissue>
    </source>
</reference>
<dbReference type="PROSITE" id="PS50287">
    <property type="entry name" value="SRCR_2"/>
    <property type="match status" value="1"/>
</dbReference>
<feature type="region of interest" description="Disordered" evidence="3">
    <location>
        <begin position="1"/>
        <end position="62"/>
    </location>
</feature>
<evidence type="ECO:0000313" key="5">
    <source>
        <dbReference type="EMBL" id="KAH3861475.1"/>
    </source>
</evidence>
<evidence type="ECO:0000256" key="1">
    <source>
        <dbReference type="ARBA" id="ARBA00023157"/>
    </source>
</evidence>
<feature type="compositionally biased region" description="Polar residues" evidence="3">
    <location>
        <begin position="47"/>
        <end position="58"/>
    </location>
</feature>
<proteinExistence type="predicted"/>
<evidence type="ECO:0000256" key="3">
    <source>
        <dbReference type="SAM" id="MobiDB-lite"/>
    </source>
</evidence>
<dbReference type="AlphaFoldDB" id="A0A9D4LNU7"/>
<dbReference type="Proteomes" id="UP000828390">
    <property type="component" value="Unassembled WGS sequence"/>
</dbReference>
<comment type="caution">
    <text evidence="2">Lacks conserved residue(s) required for the propagation of feature annotation.</text>
</comment>
<evidence type="ECO:0000313" key="6">
    <source>
        <dbReference type="Proteomes" id="UP000828390"/>
    </source>
</evidence>
<protein>
    <recommendedName>
        <fullName evidence="4">SRCR domain-containing protein</fullName>
    </recommendedName>
</protein>
<comment type="caution">
    <text evidence="5">The sequence shown here is derived from an EMBL/GenBank/DDBJ whole genome shotgun (WGS) entry which is preliminary data.</text>
</comment>
<keyword evidence="6" id="KW-1185">Reference proteome</keyword>
<evidence type="ECO:0000259" key="4">
    <source>
        <dbReference type="PROSITE" id="PS50287"/>
    </source>
</evidence>
<dbReference type="GO" id="GO:0016020">
    <property type="term" value="C:membrane"/>
    <property type="evidence" value="ECO:0007669"/>
    <property type="project" value="InterPro"/>
</dbReference>
<dbReference type="EMBL" id="JAIWYP010000002">
    <property type="protein sequence ID" value="KAH3861475.1"/>
    <property type="molecule type" value="Genomic_DNA"/>
</dbReference>
<feature type="compositionally biased region" description="Polar residues" evidence="3">
    <location>
        <begin position="1"/>
        <end position="12"/>
    </location>
</feature>
<dbReference type="SUPFAM" id="SSF56487">
    <property type="entry name" value="SRCR-like"/>
    <property type="match status" value="1"/>
</dbReference>
<feature type="domain" description="SRCR" evidence="4">
    <location>
        <begin position="141"/>
        <end position="175"/>
    </location>
</feature>
<evidence type="ECO:0000256" key="2">
    <source>
        <dbReference type="PROSITE-ProRule" id="PRU00196"/>
    </source>
</evidence>
<dbReference type="InterPro" id="IPR036772">
    <property type="entry name" value="SRCR-like_dom_sf"/>
</dbReference>
<gene>
    <name evidence="5" type="ORF">DPMN_024405</name>
</gene>
<accession>A0A9D4LNU7</accession>
<organism evidence="5 6">
    <name type="scientific">Dreissena polymorpha</name>
    <name type="common">Zebra mussel</name>
    <name type="synonym">Mytilus polymorpha</name>
    <dbReference type="NCBI Taxonomy" id="45954"/>
    <lineage>
        <taxon>Eukaryota</taxon>
        <taxon>Metazoa</taxon>
        <taxon>Spiralia</taxon>
        <taxon>Lophotrochozoa</taxon>
        <taxon>Mollusca</taxon>
        <taxon>Bivalvia</taxon>
        <taxon>Autobranchia</taxon>
        <taxon>Heteroconchia</taxon>
        <taxon>Euheterodonta</taxon>
        <taxon>Imparidentia</taxon>
        <taxon>Neoheterodontei</taxon>
        <taxon>Myida</taxon>
        <taxon>Dreissenoidea</taxon>
        <taxon>Dreissenidae</taxon>
        <taxon>Dreissena</taxon>
    </lineage>
</organism>
<name>A0A9D4LNU7_DREPO</name>
<sequence length="175" mass="20455">MNKLSAASGNCRRTNERTDGRTEEVTNERRTDERRDKQTDARRNEGIINSTAQYSQETRSAETSDCRTNNQKRCGDEHFWELGTTMCRELNLIRSQGRLRDDGIQFQKDYQHVLFILCSLYKVIQSIMRKIIMQTDDCCRLDEMRCIGNEYDISECKSSDWMSPSNCNHMEDASI</sequence>
<feature type="compositionally biased region" description="Basic and acidic residues" evidence="3">
    <location>
        <begin position="13"/>
        <end position="45"/>
    </location>
</feature>
<reference evidence="5" key="1">
    <citation type="journal article" date="2019" name="bioRxiv">
        <title>The Genome of the Zebra Mussel, Dreissena polymorpha: A Resource for Invasive Species Research.</title>
        <authorList>
            <person name="McCartney M.A."/>
            <person name="Auch B."/>
            <person name="Kono T."/>
            <person name="Mallez S."/>
            <person name="Zhang Y."/>
            <person name="Obille A."/>
            <person name="Becker A."/>
            <person name="Abrahante J.E."/>
            <person name="Garbe J."/>
            <person name="Badalamenti J.P."/>
            <person name="Herman A."/>
            <person name="Mangelson H."/>
            <person name="Liachko I."/>
            <person name="Sullivan S."/>
            <person name="Sone E.D."/>
            <person name="Koren S."/>
            <person name="Silverstein K.A.T."/>
            <person name="Beckman K.B."/>
            <person name="Gohl D.M."/>
        </authorList>
    </citation>
    <scope>NUCLEOTIDE SEQUENCE</scope>
    <source>
        <strain evidence="5">Duluth1</strain>
        <tissue evidence="5">Whole animal</tissue>
    </source>
</reference>